<feature type="non-terminal residue" evidence="1">
    <location>
        <position position="172"/>
    </location>
</feature>
<protein>
    <submittedName>
        <fullName evidence="1">Putative LOC101056226 [Mus musculus]</fullName>
    </submittedName>
</protein>
<accession>A0A0K2TD51</accession>
<sequence length="172" mass="18984">LKDSFKNKSYFKIKWRPLEGPVCKTKFSHTRVRLGTFTTDTTSKLDILWHNSDTLGVNSAQVGVFKKTHQISLRSLLESHDSRGLETQVSLEILSNLTNQTLKGQFTDEEFSRLLVSTDFSESDCSRSVSVGLLHSSSGRGRFTSCLGGELLTGSFSSSGFTSCLLGTGHLR</sequence>
<proteinExistence type="predicted"/>
<evidence type="ECO:0000313" key="1">
    <source>
        <dbReference type="EMBL" id="CDW23512.1"/>
    </source>
</evidence>
<dbReference type="EMBL" id="HACA01006151">
    <property type="protein sequence ID" value="CDW23512.1"/>
    <property type="molecule type" value="Transcribed_RNA"/>
</dbReference>
<feature type="non-terminal residue" evidence="1">
    <location>
        <position position="1"/>
    </location>
</feature>
<organism evidence="1">
    <name type="scientific">Lepeophtheirus salmonis</name>
    <name type="common">Salmon louse</name>
    <name type="synonym">Caligus salmonis</name>
    <dbReference type="NCBI Taxonomy" id="72036"/>
    <lineage>
        <taxon>Eukaryota</taxon>
        <taxon>Metazoa</taxon>
        <taxon>Ecdysozoa</taxon>
        <taxon>Arthropoda</taxon>
        <taxon>Crustacea</taxon>
        <taxon>Multicrustacea</taxon>
        <taxon>Hexanauplia</taxon>
        <taxon>Copepoda</taxon>
        <taxon>Siphonostomatoida</taxon>
        <taxon>Caligidae</taxon>
        <taxon>Lepeophtheirus</taxon>
    </lineage>
</organism>
<reference evidence="1" key="1">
    <citation type="submission" date="2014-05" db="EMBL/GenBank/DDBJ databases">
        <authorList>
            <person name="Chronopoulou M."/>
        </authorList>
    </citation>
    <scope>NUCLEOTIDE SEQUENCE</scope>
    <source>
        <tissue evidence="1">Whole organism</tissue>
    </source>
</reference>
<dbReference type="AlphaFoldDB" id="A0A0K2TD51"/>
<name>A0A0K2TD51_LEPSM</name>